<gene>
    <name evidence="2" type="ORF">MasN3_44640</name>
</gene>
<dbReference type="EMBL" id="AP026966">
    <property type="protein sequence ID" value="BDT60970.1"/>
    <property type="molecule type" value="Genomic_DNA"/>
</dbReference>
<protein>
    <submittedName>
        <fullName evidence="2">Transposase</fullName>
    </submittedName>
</protein>
<keyword evidence="3" id="KW-1185">Reference proteome</keyword>
<dbReference type="Proteomes" id="UP001163336">
    <property type="component" value="Chromosome"/>
</dbReference>
<dbReference type="NCBIfam" id="NF033547">
    <property type="entry name" value="transpos_IS1595"/>
    <property type="match status" value="1"/>
</dbReference>
<feature type="domain" description="ISXO2-like transposase" evidence="1">
    <location>
        <begin position="142"/>
        <end position="296"/>
    </location>
</feature>
<proteinExistence type="predicted"/>
<dbReference type="InterPro" id="IPR051354">
    <property type="entry name" value="Transposase_27_IS1"/>
</dbReference>
<dbReference type="SMART" id="SM01126">
    <property type="entry name" value="DDE_Tnp_IS1595"/>
    <property type="match status" value="1"/>
</dbReference>
<evidence type="ECO:0000259" key="1">
    <source>
        <dbReference type="SMART" id="SM01126"/>
    </source>
</evidence>
<dbReference type="Pfam" id="PF13384">
    <property type="entry name" value="HTH_23"/>
    <property type="match status" value="1"/>
</dbReference>
<dbReference type="InterPro" id="IPR024445">
    <property type="entry name" value="Tnp_ISXO2-like"/>
</dbReference>
<reference evidence="2" key="1">
    <citation type="submission" date="2022-11" db="EMBL/GenBank/DDBJ databases">
        <title>Isolation and characterization of PLA-degrading bacterium Massilia sp. from Antarctic soil.</title>
        <authorList>
            <person name="Sato K."/>
            <person name="Gomez-Fuentes C."/>
            <person name="Ahmad S.A."/>
            <person name="Zulkharnain A."/>
        </authorList>
    </citation>
    <scope>NUCLEOTIDE SEQUENCE</scope>
    <source>
        <strain evidence="2">N-3</strain>
    </source>
</reference>
<name>A0ABM8CCD4_9BURK</name>
<dbReference type="Pfam" id="PF12762">
    <property type="entry name" value="DDE_Tnp_IS1595"/>
    <property type="match status" value="1"/>
</dbReference>
<dbReference type="RefSeq" id="WP_281910389.1">
    <property type="nucleotide sequence ID" value="NZ_AP026966.1"/>
</dbReference>
<accession>A0ABM8CCD4</accession>
<evidence type="ECO:0000313" key="2">
    <source>
        <dbReference type="EMBL" id="BDT60970.1"/>
    </source>
</evidence>
<dbReference type="PANTHER" id="PTHR33293">
    <property type="entry name" value="INSERTION ELEMENT IS1 1 PROTEIN INSB-RELATED"/>
    <property type="match status" value="1"/>
</dbReference>
<sequence>MRPTGFSRLLRSLPSLTRQQRAQLATALQPAIGLDSVCAAIDGARPAPLCCPDCGSNRHYRHGLNRGLQRYRCCACGRIFSALSGTPLARLRHRGKWLDFLKQMLDSRSVRAAAKLLGVHRTTSFRWRHRFLDGARRDQPERLAGIAEADEMFLLESQKGSHKLDRPARKRGGVAHSRGISQEHDCILVARDRAGQTCSFVTGRAAVTVKQLHRHLRPMLDPDVLLVTDGHRAYRTFARQARIAHAFVNLRLGERVRCAVHVQNVNAYHQRLRSWLARFHGVASRYLPNYLGWRWALDGERIASPERFLRAAIGIFHT</sequence>
<evidence type="ECO:0000313" key="3">
    <source>
        <dbReference type="Proteomes" id="UP001163336"/>
    </source>
</evidence>
<dbReference type="PANTHER" id="PTHR33293:SF1">
    <property type="entry name" value="INSERTION ELEMENT IS1 1 PROTEIN INSB-RELATED"/>
    <property type="match status" value="1"/>
</dbReference>
<organism evidence="2 3">
    <name type="scientific">Massilia varians</name>
    <dbReference type="NCBI Taxonomy" id="457921"/>
    <lineage>
        <taxon>Bacteria</taxon>
        <taxon>Pseudomonadati</taxon>
        <taxon>Pseudomonadota</taxon>
        <taxon>Betaproteobacteria</taxon>
        <taxon>Burkholderiales</taxon>
        <taxon>Oxalobacteraceae</taxon>
        <taxon>Telluria group</taxon>
        <taxon>Massilia</taxon>
    </lineage>
</organism>